<dbReference type="OrthoDB" id="77911at2759"/>
<evidence type="ECO:0000256" key="8">
    <source>
        <dbReference type="SAM" id="MobiDB-lite"/>
    </source>
</evidence>
<reference evidence="10" key="1">
    <citation type="journal article" date="2020" name="Stud. Mycol.">
        <title>101 Dothideomycetes genomes: a test case for predicting lifestyles and emergence of pathogens.</title>
        <authorList>
            <person name="Haridas S."/>
            <person name="Albert R."/>
            <person name="Binder M."/>
            <person name="Bloem J."/>
            <person name="Labutti K."/>
            <person name="Salamov A."/>
            <person name="Andreopoulos B."/>
            <person name="Baker S."/>
            <person name="Barry K."/>
            <person name="Bills G."/>
            <person name="Bluhm B."/>
            <person name="Cannon C."/>
            <person name="Castanera R."/>
            <person name="Culley D."/>
            <person name="Daum C."/>
            <person name="Ezra D."/>
            <person name="Gonzalez J."/>
            <person name="Henrissat B."/>
            <person name="Kuo A."/>
            <person name="Liang C."/>
            <person name="Lipzen A."/>
            <person name="Lutzoni F."/>
            <person name="Magnuson J."/>
            <person name="Mondo S."/>
            <person name="Nolan M."/>
            <person name="Ohm R."/>
            <person name="Pangilinan J."/>
            <person name="Park H.-J."/>
            <person name="Ramirez L."/>
            <person name="Alfaro M."/>
            <person name="Sun H."/>
            <person name="Tritt A."/>
            <person name="Yoshinaga Y."/>
            <person name="Zwiers L.-H."/>
            <person name="Turgeon B."/>
            <person name="Goodwin S."/>
            <person name="Spatafora J."/>
            <person name="Crous P."/>
            <person name="Grigoriev I."/>
        </authorList>
    </citation>
    <scope>NUCLEOTIDE SEQUENCE</scope>
    <source>
        <strain evidence="10">CBS 130266</strain>
    </source>
</reference>
<evidence type="ECO:0000256" key="4">
    <source>
        <dbReference type="ARBA" id="ARBA00011865"/>
    </source>
</evidence>
<proteinExistence type="inferred from homology"/>
<feature type="compositionally biased region" description="Acidic residues" evidence="8">
    <location>
        <begin position="157"/>
        <end position="174"/>
    </location>
</feature>
<evidence type="ECO:0000256" key="6">
    <source>
        <dbReference type="ARBA" id="ARBA00023235"/>
    </source>
</evidence>
<feature type="compositionally biased region" description="Basic residues" evidence="8">
    <location>
        <begin position="287"/>
        <end position="298"/>
    </location>
</feature>
<evidence type="ECO:0000313" key="11">
    <source>
        <dbReference type="Proteomes" id="UP000800235"/>
    </source>
</evidence>
<dbReference type="PANTHER" id="PTHR43811:SF19">
    <property type="entry name" value="39 KDA FK506-BINDING NUCLEAR PROTEIN"/>
    <property type="match status" value="1"/>
</dbReference>
<evidence type="ECO:0000256" key="3">
    <source>
        <dbReference type="ARBA" id="ARBA00007838"/>
    </source>
</evidence>
<comment type="subunit">
    <text evidence="4">Binds to histones H3 and H4.</text>
</comment>
<feature type="domain" description="PPIase FKBP-type" evidence="9">
    <location>
        <begin position="424"/>
        <end position="510"/>
    </location>
</feature>
<feature type="compositionally biased region" description="Basic and acidic residues" evidence="8">
    <location>
        <begin position="267"/>
        <end position="276"/>
    </location>
</feature>
<evidence type="ECO:0000256" key="7">
    <source>
        <dbReference type="PROSITE-ProRule" id="PRU00277"/>
    </source>
</evidence>
<dbReference type="Pfam" id="PF00254">
    <property type="entry name" value="FKBP_C"/>
    <property type="match status" value="1"/>
</dbReference>
<comment type="caution">
    <text evidence="10">The sequence shown here is derived from an EMBL/GenBank/DDBJ whole genome shotgun (WGS) entry which is preliminary data.</text>
</comment>
<dbReference type="PROSITE" id="PS50059">
    <property type="entry name" value="FKBP_PPIASE"/>
    <property type="match status" value="1"/>
</dbReference>
<dbReference type="InterPro" id="IPR041232">
    <property type="entry name" value="NPL"/>
</dbReference>
<evidence type="ECO:0000256" key="1">
    <source>
        <dbReference type="ARBA" id="ARBA00000971"/>
    </source>
</evidence>
<feature type="compositionally biased region" description="Basic and acidic residues" evidence="8">
    <location>
        <begin position="309"/>
        <end position="324"/>
    </location>
</feature>
<feature type="region of interest" description="Disordered" evidence="8">
    <location>
        <begin position="64"/>
        <end position="174"/>
    </location>
</feature>
<dbReference type="InterPro" id="IPR001179">
    <property type="entry name" value="PPIase_FKBP_dom"/>
</dbReference>
<feature type="compositionally biased region" description="Acidic residues" evidence="8">
    <location>
        <begin position="254"/>
        <end position="266"/>
    </location>
</feature>
<dbReference type="Proteomes" id="UP000800235">
    <property type="component" value="Unassembled WGS sequence"/>
</dbReference>
<feature type="compositionally biased region" description="Acidic residues" evidence="8">
    <location>
        <begin position="69"/>
        <end position="85"/>
    </location>
</feature>
<comment type="similarity">
    <text evidence="3">Belongs to the FKBP-type PPIase family. FKBP3/4 subfamily.</text>
</comment>
<dbReference type="EMBL" id="MU007011">
    <property type="protein sequence ID" value="KAF2436113.1"/>
    <property type="molecule type" value="Genomic_DNA"/>
</dbReference>
<comment type="catalytic activity">
    <reaction evidence="1 7">
        <text>[protein]-peptidylproline (omega=180) = [protein]-peptidylproline (omega=0)</text>
        <dbReference type="Rhea" id="RHEA:16237"/>
        <dbReference type="Rhea" id="RHEA-COMP:10747"/>
        <dbReference type="Rhea" id="RHEA-COMP:10748"/>
        <dbReference type="ChEBI" id="CHEBI:83833"/>
        <dbReference type="ChEBI" id="CHEBI:83834"/>
        <dbReference type="EC" id="5.2.1.8"/>
    </reaction>
</comment>
<accession>A0A9P4P3K3</accession>
<dbReference type="GO" id="GO:0003755">
    <property type="term" value="F:peptidyl-prolyl cis-trans isomerase activity"/>
    <property type="evidence" value="ECO:0007669"/>
    <property type="project" value="UniProtKB-KW"/>
</dbReference>
<dbReference type="GO" id="GO:0000785">
    <property type="term" value="C:chromatin"/>
    <property type="evidence" value="ECO:0007669"/>
    <property type="project" value="TreeGrafter"/>
</dbReference>
<dbReference type="InterPro" id="IPR023566">
    <property type="entry name" value="PPIase_Fpr3/Fpr4-like"/>
</dbReference>
<comment type="function">
    <text evidence="2">PPIase that acts as a histone chaperone. Histone proline isomerase that increases the rate of cis-trans isomerization at prolines on the histone H3 N-terminal tail. Proline isomerization influences H3 methylation thereby regulating gene expression.</text>
</comment>
<dbReference type="FunFam" id="3.10.50.40:FF:000006">
    <property type="entry name" value="Peptidyl-prolyl cis-trans isomerase"/>
    <property type="match status" value="1"/>
</dbReference>
<keyword evidence="11" id="KW-1185">Reference proteome</keyword>
<keyword evidence="5 7" id="KW-0697">Rotamase</keyword>
<feature type="compositionally biased region" description="Basic and acidic residues" evidence="8">
    <location>
        <begin position="343"/>
        <end position="369"/>
    </location>
</feature>
<dbReference type="EC" id="5.2.1.8" evidence="7"/>
<dbReference type="Gene3D" id="2.60.120.340">
    <property type="entry name" value="Nucleoplasmin core domain"/>
    <property type="match status" value="1"/>
</dbReference>
<dbReference type="Gene3D" id="3.10.50.40">
    <property type="match status" value="1"/>
</dbReference>
<keyword evidence="6 7" id="KW-0413">Isomerase</keyword>
<organism evidence="10 11">
    <name type="scientific">Tothia fuscella</name>
    <dbReference type="NCBI Taxonomy" id="1048955"/>
    <lineage>
        <taxon>Eukaryota</taxon>
        <taxon>Fungi</taxon>
        <taxon>Dikarya</taxon>
        <taxon>Ascomycota</taxon>
        <taxon>Pezizomycotina</taxon>
        <taxon>Dothideomycetes</taxon>
        <taxon>Pleosporomycetidae</taxon>
        <taxon>Venturiales</taxon>
        <taxon>Cylindrosympodiaceae</taxon>
        <taxon>Tothia</taxon>
    </lineage>
</organism>
<sequence>MSSLRPVAIYGLEVPAGGFITDANPEQLPANFRITMAAIDPTAPPMEADEDTLAGPPRATLKIIRLPFDDEEDSEDDEDDDEDGNDVGAIERRLGIASEDDDESSDEESNGGPGEKTKKARTAALLEALKKEAADEDSMELTNGVGKGKGKGKASGDEEDDDEEDSDMSGEDTGVEEFVICTLDATSHYQQALDITINEGERVFFSTHGAFNIHLTGNYIVPDEEIAGSDDDDEDYSEDDELENALRGYNAEGMSDEEDWSEEDVLDDLKDPRIMEVDSEEEAPKLVKPKKEKKGKNKRAADDEDEDVLEKVLKPAETNGDKPLSKKQLKKLKNNAGQAAEAPKVEEKAAEKKDSKKDTKKEAKKESPTKEVNGSGKKVQFAKELEQGPTPTKVDTKKGGKTKVVQGVTIDERKSGSGPAAKKGDKISMRYIGKLKDGKQFDSNTKGEPFKFKLGAGEVIKGWDVGVQGMCAGSERRLVIPAHLAYGKQGQKGIPANSELTFDVKLLSIN</sequence>
<name>A0A9P4P3K3_9PEZI</name>
<dbReference type="Pfam" id="PF17800">
    <property type="entry name" value="NPL"/>
    <property type="match status" value="1"/>
</dbReference>
<gene>
    <name evidence="10" type="ORF">EJ08DRAFT_655806</name>
</gene>
<dbReference type="SUPFAM" id="SSF54534">
    <property type="entry name" value="FKBP-like"/>
    <property type="match status" value="1"/>
</dbReference>
<feature type="region of interest" description="Disordered" evidence="8">
    <location>
        <begin position="246"/>
        <end position="401"/>
    </location>
</feature>
<evidence type="ECO:0000259" key="9">
    <source>
        <dbReference type="PROSITE" id="PS50059"/>
    </source>
</evidence>
<dbReference type="PIRSF" id="PIRSF001473">
    <property type="entry name" value="FK506-bp_FPR3"/>
    <property type="match status" value="1"/>
</dbReference>
<dbReference type="PANTHER" id="PTHR43811">
    <property type="entry name" value="FKBP-TYPE PEPTIDYL-PROLYL CIS-TRANS ISOMERASE FKPA"/>
    <property type="match status" value="1"/>
</dbReference>
<evidence type="ECO:0000256" key="2">
    <source>
        <dbReference type="ARBA" id="ARBA00002221"/>
    </source>
</evidence>
<dbReference type="GO" id="GO:0005730">
    <property type="term" value="C:nucleolus"/>
    <property type="evidence" value="ECO:0007669"/>
    <property type="project" value="TreeGrafter"/>
</dbReference>
<evidence type="ECO:0000313" key="10">
    <source>
        <dbReference type="EMBL" id="KAF2436113.1"/>
    </source>
</evidence>
<evidence type="ECO:0000256" key="5">
    <source>
        <dbReference type="ARBA" id="ARBA00023110"/>
    </source>
</evidence>
<protein>
    <recommendedName>
        <fullName evidence="7">peptidylprolyl isomerase</fullName>
        <ecNumber evidence="7">5.2.1.8</ecNumber>
    </recommendedName>
</protein>
<feature type="compositionally biased region" description="Acidic residues" evidence="8">
    <location>
        <begin position="98"/>
        <end position="109"/>
    </location>
</feature>
<dbReference type="AlphaFoldDB" id="A0A9P4P3K3"/>
<dbReference type="InterPro" id="IPR046357">
    <property type="entry name" value="PPIase_dom_sf"/>
</dbReference>